<dbReference type="Gene3D" id="1.10.340.30">
    <property type="entry name" value="Hypothetical protein, domain 2"/>
    <property type="match status" value="1"/>
</dbReference>
<keyword evidence="1" id="KW-0862">Zinc</keyword>
<dbReference type="InterPro" id="IPR011257">
    <property type="entry name" value="DNA_glycosylase"/>
</dbReference>
<feature type="binding site" evidence="1">
    <location>
        <position position="183"/>
    </location>
    <ligand>
        <name>Zn(2+)</name>
        <dbReference type="ChEBI" id="CHEBI:29105"/>
    </ligand>
</feature>
<dbReference type="RefSeq" id="WP_008857562.1">
    <property type="nucleotide sequence ID" value="NZ_AZEB01000007.1"/>
</dbReference>
<proteinExistence type="predicted"/>
<reference evidence="2 3" key="1">
    <citation type="journal article" date="2015" name="Genome Announc.">
        <title>Expanding the biotechnology potential of lactobacilli through comparative genomics of 213 strains and associated genera.</title>
        <authorList>
            <person name="Sun Z."/>
            <person name="Harris H.M."/>
            <person name="McCann A."/>
            <person name="Guo C."/>
            <person name="Argimon S."/>
            <person name="Zhang W."/>
            <person name="Yang X."/>
            <person name="Jeffery I.B."/>
            <person name="Cooney J.C."/>
            <person name="Kagawa T.F."/>
            <person name="Liu W."/>
            <person name="Song Y."/>
            <person name="Salvetti E."/>
            <person name="Wrobel A."/>
            <person name="Rasinkangas P."/>
            <person name="Parkhill J."/>
            <person name="Rea M.C."/>
            <person name="O'Sullivan O."/>
            <person name="Ritari J."/>
            <person name="Douillard F.P."/>
            <person name="Paul Ross R."/>
            <person name="Yang R."/>
            <person name="Briner A.E."/>
            <person name="Felis G.E."/>
            <person name="de Vos W.M."/>
            <person name="Barrangou R."/>
            <person name="Klaenhammer T.R."/>
            <person name="Caufield P.W."/>
            <person name="Cui Y."/>
            <person name="Zhang H."/>
            <person name="O'Toole P.W."/>
        </authorList>
    </citation>
    <scope>NUCLEOTIDE SEQUENCE [LARGE SCALE GENOMIC DNA]</scope>
    <source>
        <strain evidence="2 3">DSM 19906</strain>
    </source>
</reference>
<gene>
    <name evidence="2" type="ORF">FC98_GL002526</name>
</gene>
<sequence length="193" mass="22222">MKSDVKRCAWAETDNQLLQDYHDQEWGRKSHDSRHLFELLSLEIMQAGLSWQTVLNKRVAFKQAFDDFNYVSVQKMTDKIPELMANAKIIRNRRKLVAIINNAKVIAKLADNGQSFDRYMWHFVGGQQIQHHYDAHEEVPGTDDLARQISKQMKHDGFSFAGPVVVYSFMQAAGMVNDHEVGCYVYKEIVAGD</sequence>
<keyword evidence="3" id="KW-1185">Reference proteome</keyword>
<dbReference type="Proteomes" id="UP000051439">
    <property type="component" value="Unassembled WGS sequence"/>
</dbReference>
<dbReference type="PATRIC" id="fig|1423766.4.peg.2633"/>
<keyword evidence="1" id="KW-0479">Metal-binding</keyword>
<comment type="caution">
    <text evidence="2">The sequence shown here is derived from an EMBL/GenBank/DDBJ whole genome shotgun (WGS) entry which is preliminary data.</text>
</comment>
<evidence type="ECO:0000313" key="3">
    <source>
        <dbReference type="Proteomes" id="UP000051439"/>
    </source>
</evidence>
<evidence type="ECO:0000256" key="1">
    <source>
        <dbReference type="PIRSR" id="PIRSR605019-1"/>
    </source>
</evidence>
<dbReference type="EMBL" id="AZEB01000007">
    <property type="protein sequence ID" value="KRL22392.1"/>
    <property type="molecule type" value="Genomic_DNA"/>
</dbReference>
<dbReference type="GO" id="GO:0046872">
    <property type="term" value="F:metal ion binding"/>
    <property type="evidence" value="ECO:0007669"/>
    <property type="project" value="UniProtKB-KW"/>
</dbReference>
<name>A0A0R1P1D1_9LACO</name>
<dbReference type="InterPro" id="IPR005019">
    <property type="entry name" value="Adenine_glyco"/>
</dbReference>
<organism evidence="2 3">
    <name type="scientific">Lentilactobacillus kisonensis DSM 19906 = JCM 15041</name>
    <dbReference type="NCBI Taxonomy" id="1423766"/>
    <lineage>
        <taxon>Bacteria</taxon>
        <taxon>Bacillati</taxon>
        <taxon>Bacillota</taxon>
        <taxon>Bacilli</taxon>
        <taxon>Lactobacillales</taxon>
        <taxon>Lactobacillaceae</taxon>
        <taxon>Lentilactobacillus</taxon>
    </lineage>
</organism>
<feature type="binding site" evidence="1">
    <location>
        <position position="22"/>
    </location>
    <ligand>
        <name>Zn(2+)</name>
        <dbReference type="ChEBI" id="CHEBI:29105"/>
    </ligand>
</feature>
<dbReference type="GO" id="GO:0008725">
    <property type="term" value="F:DNA-3-methyladenine glycosylase activity"/>
    <property type="evidence" value="ECO:0007669"/>
    <property type="project" value="InterPro"/>
</dbReference>
<dbReference type="GO" id="GO:0006284">
    <property type="term" value="P:base-excision repair"/>
    <property type="evidence" value="ECO:0007669"/>
    <property type="project" value="InterPro"/>
</dbReference>
<feature type="binding site" evidence="1">
    <location>
        <position position="179"/>
    </location>
    <ligand>
        <name>Zn(2+)</name>
        <dbReference type="ChEBI" id="CHEBI:29105"/>
    </ligand>
</feature>
<protein>
    <submittedName>
        <fullName evidence="2">DNA-3-methyladenine glycosylase 1</fullName>
    </submittedName>
</protein>
<dbReference type="PANTHER" id="PTHR30037:SF4">
    <property type="entry name" value="DNA-3-METHYLADENINE GLYCOSYLASE I"/>
    <property type="match status" value="1"/>
</dbReference>
<feature type="binding site" evidence="1">
    <location>
        <position position="8"/>
    </location>
    <ligand>
        <name>Zn(2+)</name>
        <dbReference type="ChEBI" id="CHEBI:29105"/>
    </ligand>
</feature>
<dbReference type="Pfam" id="PF03352">
    <property type="entry name" value="Adenine_glyco"/>
    <property type="match status" value="1"/>
</dbReference>
<dbReference type="AlphaFoldDB" id="A0A0R1P1D1"/>
<dbReference type="PANTHER" id="PTHR30037">
    <property type="entry name" value="DNA-3-METHYLADENINE GLYCOSYLASE 1"/>
    <property type="match status" value="1"/>
</dbReference>
<dbReference type="SUPFAM" id="SSF48150">
    <property type="entry name" value="DNA-glycosylase"/>
    <property type="match status" value="1"/>
</dbReference>
<accession>A0A0R1P1D1</accession>
<evidence type="ECO:0000313" key="2">
    <source>
        <dbReference type="EMBL" id="KRL22392.1"/>
    </source>
</evidence>
<dbReference type="InterPro" id="IPR052891">
    <property type="entry name" value="DNA-3mA_glycosylase"/>
</dbReference>